<sequence length="423" mass="48204">MAARQLHRLTALKIGKLDAPGHYPDGGNLYFQISETGSRSWILKFTLRGRSREMGLGPLSSVSLAAARAEAAKCRELLREGIDPIEARNAEQRKRALETFGPRLFKAAAADYIAKHRAGWKNAKHAQQWENTLATYANPILGDQDVRDVDTTMIVRVLQPIWISKRETAFRLRGRLECILDAEKALGHRKGENPARWRGHLDKLLPKQNRRKKIKHHPALPWQEMPEFMSKLREQRGTAARMLEHLILTVVRTQEVQFARPEEFAMSYRVWTVPGERMKMELPLRVPMVDRLIELVKEALPGARDGWLYPGRVKNKPLSNMAMLKVLERMGYGHVTVHGFRSTFRDWVAECTEYADSLAEKALAHAIQNESEAAYRRGDMLERRRKMMSDWARFCAGETAVVIQLDLPSTIPQSRSAGATKSA</sequence>
<evidence type="ECO:0000256" key="1">
    <source>
        <dbReference type="ARBA" id="ARBA00008857"/>
    </source>
</evidence>
<gene>
    <name evidence="6" type="ORF">LBW55_19245</name>
</gene>
<dbReference type="GO" id="GO:0006310">
    <property type="term" value="P:DNA recombination"/>
    <property type="evidence" value="ECO:0007669"/>
    <property type="project" value="UniProtKB-KW"/>
</dbReference>
<dbReference type="PROSITE" id="PS51898">
    <property type="entry name" value="TYR_RECOMBINASE"/>
    <property type="match status" value="1"/>
</dbReference>
<evidence type="ECO:0000313" key="6">
    <source>
        <dbReference type="EMBL" id="MDB0523741.1"/>
    </source>
</evidence>
<dbReference type="InterPro" id="IPR010998">
    <property type="entry name" value="Integrase_recombinase_N"/>
</dbReference>
<dbReference type="Proteomes" id="UP001143674">
    <property type="component" value="Unassembled WGS sequence"/>
</dbReference>
<dbReference type="PANTHER" id="PTHR30629:SF2">
    <property type="entry name" value="PROPHAGE INTEGRASE INTS-RELATED"/>
    <property type="match status" value="1"/>
</dbReference>
<dbReference type="InterPro" id="IPR038488">
    <property type="entry name" value="Integrase_DNA-bd_sf"/>
</dbReference>
<dbReference type="Gene3D" id="1.10.150.130">
    <property type="match status" value="1"/>
</dbReference>
<dbReference type="InterPro" id="IPR002104">
    <property type="entry name" value="Integrase_catalytic"/>
</dbReference>
<protein>
    <submittedName>
        <fullName evidence="6">Integrase arm-type DNA-binding domain-containing protein</fullName>
    </submittedName>
</protein>
<name>A0AAE3NL46_RALSL</name>
<dbReference type="Pfam" id="PF13356">
    <property type="entry name" value="Arm-DNA-bind_3"/>
    <property type="match status" value="1"/>
</dbReference>
<evidence type="ECO:0000256" key="4">
    <source>
        <dbReference type="ARBA" id="ARBA00023172"/>
    </source>
</evidence>
<dbReference type="PANTHER" id="PTHR30629">
    <property type="entry name" value="PROPHAGE INTEGRASE"/>
    <property type="match status" value="1"/>
</dbReference>
<comment type="similarity">
    <text evidence="1">Belongs to the 'phage' integrase family.</text>
</comment>
<evidence type="ECO:0000256" key="2">
    <source>
        <dbReference type="ARBA" id="ARBA00022908"/>
    </source>
</evidence>
<dbReference type="Pfam" id="PF00589">
    <property type="entry name" value="Phage_integrase"/>
    <property type="match status" value="1"/>
</dbReference>
<keyword evidence="2" id="KW-0229">DNA integration</keyword>
<dbReference type="InterPro" id="IPR025166">
    <property type="entry name" value="Integrase_DNA_bind_dom"/>
</dbReference>
<reference evidence="6" key="1">
    <citation type="submission" date="2021-09" db="EMBL/GenBank/DDBJ databases">
        <title>Genomic analysis of Ralstonia spp.</title>
        <authorList>
            <person name="Aburjaile F."/>
            <person name="Ariute J.C."/>
            <person name="Pais A.K.L."/>
            <person name="Albuquerque G.M.R."/>
            <person name="Silva A.M.F."/>
            <person name="Brenig B."/>
            <person name="Azevedo V."/>
            <person name="Matiuzzi M."/>
            <person name="Ramos R."/>
            <person name="Goes-Neto A."/>
            <person name="Soares S."/>
            <person name="Iseppon A.M.B."/>
            <person name="Souza E."/>
            <person name="Gama M."/>
        </authorList>
    </citation>
    <scope>NUCLEOTIDE SEQUENCE</scope>
    <source>
        <strain evidence="6">B4</strain>
    </source>
</reference>
<dbReference type="Gene3D" id="3.30.160.390">
    <property type="entry name" value="Integrase, DNA-binding domain"/>
    <property type="match status" value="1"/>
</dbReference>
<proteinExistence type="inferred from homology"/>
<keyword evidence="4" id="KW-0233">DNA recombination</keyword>
<dbReference type="CDD" id="cd00801">
    <property type="entry name" value="INT_P4_C"/>
    <property type="match status" value="1"/>
</dbReference>
<evidence type="ECO:0000256" key="3">
    <source>
        <dbReference type="ARBA" id="ARBA00023125"/>
    </source>
</evidence>
<dbReference type="AlphaFoldDB" id="A0AAE3NL46"/>
<dbReference type="Gene3D" id="1.10.443.10">
    <property type="entry name" value="Intergrase catalytic core"/>
    <property type="match status" value="1"/>
</dbReference>
<feature type="domain" description="Tyr recombinase" evidence="5">
    <location>
        <begin position="215"/>
        <end position="388"/>
    </location>
</feature>
<accession>A0AAE3NL46</accession>
<dbReference type="InterPro" id="IPR053876">
    <property type="entry name" value="Phage_int_M"/>
</dbReference>
<dbReference type="InterPro" id="IPR050808">
    <property type="entry name" value="Phage_Integrase"/>
</dbReference>
<dbReference type="GO" id="GO:0003677">
    <property type="term" value="F:DNA binding"/>
    <property type="evidence" value="ECO:0007669"/>
    <property type="project" value="UniProtKB-KW"/>
</dbReference>
<dbReference type="RefSeq" id="WP_184849672.1">
    <property type="nucleotide sequence ID" value="NZ_JABZEH010000001.1"/>
</dbReference>
<dbReference type="InterPro" id="IPR013762">
    <property type="entry name" value="Integrase-like_cat_sf"/>
</dbReference>
<keyword evidence="3 6" id="KW-0238">DNA-binding</keyword>
<dbReference type="Pfam" id="PF22022">
    <property type="entry name" value="Phage_int_M"/>
    <property type="match status" value="1"/>
</dbReference>
<comment type="caution">
    <text evidence="6">The sequence shown here is derived from an EMBL/GenBank/DDBJ whole genome shotgun (WGS) entry which is preliminary data.</text>
</comment>
<dbReference type="GO" id="GO:0015074">
    <property type="term" value="P:DNA integration"/>
    <property type="evidence" value="ECO:0007669"/>
    <property type="project" value="UniProtKB-KW"/>
</dbReference>
<evidence type="ECO:0000313" key="7">
    <source>
        <dbReference type="Proteomes" id="UP001143674"/>
    </source>
</evidence>
<evidence type="ECO:0000259" key="5">
    <source>
        <dbReference type="PROSITE" id="PS51898"/>
    </source>
</evidence>
<dbReference type="InterPro" id="IPR011010">
    <property type="entry name" value="DNA_brk_join_enz"/>
</dbReference>
<organism evidence="6 7">
    <name type="scientific">Ralstonia solanacearum</name>
    <name type="common">Pseudomonas solanacearum</name>
    <dbReference type="NCBI Taxonomy" id="305"/>
    <lineage>
        <taxon>Bacteria</taxon>
        <taxon>Pseudomonadati</taxon>
        <taxon>Pseudomonadota</taxon>
        <taxon>Betaproteobacteria</taxon>
        <taxon>Burkholderiales</taxon>
        <taxon>Burkholderiaceae</taxon>
        <taxon>Ralstonia</taxon>
        <taxon>Ralstonia solanacearum species complex</taxon>
    </lineage>
</organism>
<dbReference type="EMBL" id="JAIVEX010000010">
    <property type="protein sequence ID" value="MDB0523741.1"/>
    <property type="molecule type" value="Genomic_DNA"/>
</dbReference>
<dbReference type="SUPFAM" id="SSF56349">
    <property type="entry name" value="DNA breaking-rejoining enzymes"/>
    <property type="match status" value="1"/>
</dbReference>